<dbReference type="EMBL" id="CP044330">
    <property type="protein sequence ID" value="QGM95886.1"/>
    <property type="molecule type" value="Genomic_DNA"/>
</dbReference>
<protein>
    <submittedName>
        <fullName evidence="1">Uncharacterized protein</fullName>
    </submittedName>
</protein>
<dbReference type="AlphaFoldDB" id="A0A3G8MEC4"/>
<dbReference type="Proteomes" id="UP000424673">
    <property type="component" value="Plasmid unnamed2"/>
</dbReference>
<reference evidence="1 3" key="1">
    <citation type="submission" date="2018-11" db="EMBL/GenBank/DDBJ databases">
        <title>Genome squencing of methanotrophic bacteria isolated from alkaline groundwater in Korea.</title>
        <authorList>
            <person name="Nguyen L.N."/>
        </authorList>
    </citation>
    <scope>NUCLEOTIDE SEQUENCE [LARGE SCALE GENOMIC DNA]</scope>
    <source>
        <strain evidence="1 3">GW6</strain>
        <plasmid evidence="1">pGW6_2</plasmid>
        <plasmid evidence="3">pgw6_2</plasmid>
    </source>
</reference>
<keyword evidence="1" id="KW-0614">Plasmid</keyword>
<keyword evidence="4" id="KW-1185">Reference proteome</keyword>
<dbReference type="KEGG" id="mros:EHO51_20055"/>
<gene>
    <name evidence="1" type="ORF">EHO51_20055</name>
    <name evidence="2" type="ORF">F7D13_17470</name>
</gene>
<dbReference type="RefSeq" id="WP_109026901.1">
    <property type="nucleotide sequence ID" value="NZ_CP034088.1"/>
</dbReference>
<organism evidence="1 3">
    <name type="scientific">Methylocystis rosea</name>
    <dbReference type="NCBI Taxonomy" id="173366"/>
    <lineage>
        <taxon>Bacteria</taxon>
        <taxon>Pseudomonadati</taxon>
        <taxon>Pseudomonadota</taxon>
        <taxon>Alphaproteobacteria</taxon>
        <taxon>Hyphomicrobiales</taxon>
        <taxon>Methylocystaceae</taxon>
        <taxon>Methylocystis</taxon>
    </lineage>
</organism>
<dbReference type="EMBL" id="CP034088">
    <property type="protein sequence ID" value="AZG79088.1"/>
    <property type="molecule type" value="Genomic_DNA"/>
</dbReference>
<evidence type="ECO:0000313" key="2">
    <source>
        <dbReference type="EMBL" id="QGM95886.1"/>
    </source>
</evidence>
<geneLocation type="plasmid" evidence="3">
    <name>pgw6_2</name>
</geneLocation>
<dbReference type="Proteomes" id="UP000273982">
    <property type="component" value="Plasmid pGW6_2"/>
</dbReference>
<geneLocation type="plasmid" evidence="1">
    <name>pGW6_2</name>
</geneLocation>
<proteinExistence type="predicted"/>
<reference evidence="2 4" key="2">
    <citation type="journal article" date="2021" name="AMB Express">
        <title>Isolation and characterisation of Methylocystis spp. for poly-3-hydroxybutyrate production using waste methane feedstocks.</title>
        <authorList>
            <person name="Rumah B.L."/>
            <person name="Stead C.E."/>
            <person name="Claxton Stevens B.H."/>
            <person name="Minton N.P."/>
            <person name="Grosse-Honebrink A."/>
            <person name="Zhang Y."/>
        </authorList>
    </citation>
    <scope>NUCLEOTIDE SEQUENCE [LARGE SCALE GENOMIC DNA]</scope>
    <source>
        <strain evidence="2 4">BRCS1</strain>
        <plasmid evidence="2 4">unnamed2</plasmid>
    </source>
</reference>
<name>A0A3G8MEC4_9HYPH</name>
<evidence type="ECO:0000313" key="4">
    <source>
        <dbReference type="Proteomes" id="UP000424673"/>
    </source>
</evidence>
<geneLocation type="plasmid" evidence="2 4">
    <name>unnamed2</name>
</geneLocation>
<evidence type="ECO:0000313" key="3">
    <source>
        <dbReference type="Proteomes" id="UP000273982"/>
    </source>
</evidence>
<accession>A0A3G8MEC4</accession>
<sequence length="189" mass="21204">MRNFFRTLAPEQFDASVAIRADGSYFYSYDGILIFVPALIQACRAGFLEARLEARLKHAAAQLRDEGFRYAQYLARGRYAVFLERSVARGQSSCFPSREMKVFCIQPQADGAIVIGGSRPDANAPCQLSGTDAEIDGRLTVRLEKGVNVVKHNAQTKRSNLNHFLVYQWRIKSPDADPFMVVQLPELGR</sequence>
<evidence type="ECO:0000313" key="1">
    <source>
        <dbReference type="EMBL" id="AZG79088.1"/>
    </source>
</evidence>